<feature type="domain" description="CUB" evidence="4">
    <location>
        <begin position="1006"/>
        <end position="1115"/>
    </location>
</feature>
<sequence length="1247" mass="139951">MYRGFKLNYALNYSRCTHSIVVDSGEITNPGYGEDMQTFMFCEWRITAPEGRRIKVEFQDLDLHDSSMPYPWFQRLTIYDGLNYQARIKLVTSNDLLKPVYSSDNRMLIQYLSKVVTGKRGFRLRFSSDEPTLCDGDLNEWQGSITSLTNVTTIMCTYKRSQATLSRDPAQPNVGTLAMNFHEVYTGVFGRLCVDIGRGASVLENTGPNILKKLCTNGTNEMVVSPFHNTMISIVKSSLGGLQRFRMDYRVHQCGGVFGALTNITRPQGLEPFGNDGLHCAWYVSYPDQTLITVSFTKFQLQLACESEYLLLYNGPSPMSPLLGRFCKDSPPPAEPITAQKHLLFVEYHTMRTNASNDGDFELRLASKNFGCGGTLHPGTPTFGAPLKDGKYLPGQECVWLLQANVGQHVGARFINRFHLEQSANCSKDYVELFDRRGNWEWVSLGRVCGKQTPPTFNSTGTQMKVVFRTDDTGEADGFTIKWESNCGGIFYAEAEPKSIVSPNYPGNYKNMQQCNYTILANNSDAGIEINFLDFELEDTLFSSICAYDNLTIYRKLEYAEPLTWDKVGTFCRKTPPSRLRIKDRAAIVFKTDQYVQARGFRFEYRLDTCGSNITSSRRIESSDQLLDSTFRPALTCRWYIDIPKGQKVTIRFEKLEIEHTESCYFDTVEVFRGLEVNYDNRLALLCGNLTGHAPAISISGSSHGMISYKTESFTTTRGKMSALVLYTPDCDKEITLDERSPSYRLNVIGSGNDHVQDCQYIFHVPSGFTLRVKFDQFHVGSARNRSTSCGDDFVELRDGNSVFSALLGRYCGNDKVPDQTSFGSTLFFRYVTDSMLQGTLFDANVTMVPSVCGPMQYNLTNGAMVTLNTPNFGGANKYPASTRCLWLLEASAGKQIEIQFLQMDLQQYDESNRECNDYIGIRDASTKSIIYEGLGNSLIFNGGSVASASFYHGTRFANAYHIYCGNSYLPSTYVSVTNRVYISFESDAAIEGKGVSLRVHESSRCMRNYTALQGRIVQNEVLQDKQCTIVVEVPRNYTIALYFNMFYLYNVECPQHAMKVYDGPNENDDRLIGRYCNFATPNPIFTTGNVLRIVFPASAQDSPTLSLDATYVATDQGQGCGGELYNYGGTFSSPLYPLNNRTRMECLWTVSVPHNLVVALRFDVFDLGSKSSCATDYLQILDREAESTADAEEKVVRQHCGGDKPANYVATGSTLRVRYKKTQNFAGVGWMVKFMGIVQGTPVNDF</sequence>
<proteinExistence type="predicted"/>
<accession>A0A182QHW3</accession>
<feature type="domain" description="CUB" evidence="4">
    <location>
        <begin position="1121"/>
        <end position="1238"/>
    </location>
</feature>
<feature type="domain" description="CUB" evidence="4">
    <location>
        <begin position="372"/>
        <end position="486"/>
    </location>
</feature>
<dbReference type="CDD" id="cd00041">
    <property type="entry name" value="CUB"/>
    <property type="match status" value="9"/>
</dbReference>
<feature type="domain" description="CUB" evidence="4">
    <location>
        <begin position="16"/>
        <end position="129"/>
    </location>
</feature>
<dbReference type="Proteomes" id="UP000075886">
    <property type="component" value="Unassembled WGS sequence"/>
</dbReference>
<dbReference type="SUPFAM" id="SSF49854">
    <property type="entry name" value="Spermadhesin, CUB domain"/>
    <property type="match status" value="9"/>
</dbReference>
<protein>
    <recommendedName>
        <fullName evidence="4">CUB domain-containing protein</fullName>
    </recommendedName>
</protein>
<dbReference type="EnsemblMetazoa" id="AFAF010490-RA">
    <property type="protein sequence ID" value="AFAF010490-PA"/>
    <property type="gene ID" value="AFAF010490"/>
</dbReference>
<organism evidence="5 6">
    <name type="scientific">Anopheles farauti</name>
    <dbReference type="NCBI Taxonomy" id="69004"/>
    <lineage>
        <taxon>Eukaryota</taxon>
        <taxon>Metazoa</taxon>
        <taxon>Ecdysozoa</taxon>
        <taxon>Arthropoda</taxon>
        <taxon>Hexapoda</taxon>
        <taxon>Insecta</taxon>
        <taxon>Pterygota</taxon>
        <taxon>Neoptera</taxon>
        <taxon>Endopterygota</taxon>
        <taxon>Diptera</taxon>
        <taxon>Nematocera</taxon>
        <taxon>Culicoidea</taxon>
        <taxon>Culicidae</taxon>
        <taxon>Anophelinae</taxon>
        <taxon>Anopheles</taxon>
    </lineage>
</organism>
<keyword evidence="1" id="KW-0677">Repeat</keyword>
<dbReference type="SMART" id="SM00042">
    <property type="entry name" value="CUB"/>
    <property type="match status" value="9"/>
</dbReference>
<evidence type="ECO:0000256" key="1">
    <source>
        <dbReference type="ARBA" id="ARBA00022737"/>
    </source>
</evidence>
<feature type="domain" description="CUB" evidence="4">
    <location>
        <begin position="731"/>
        <end position="849"/>
    </location>
</feature>
<dbReference type="PROSITE" id="PS01180">
    <property type="entry name" value="CUB"/>
    <property type="match status" value="9"/>
</dbReference>
<dbReference type="Pfam" id="PF00431">
    <property type="entry name" value="CUB"/>
    <property type="match status" value="9"/>
</dbReference>
<comment type="caution">
    <text evidence="3">Lacks conserved residue(s) required for the propagation of feature annotation.</text>
</comment>
<dbReference type="PANTHER" id="PTHR24251">
    <property type="entry name" value="OVOCHYMASE-RELATED"/>
    <property type="match status" value="1"/>
</dbReference>
<feature type="domain" description="CUB" evidence="4">
    <location>
        <begin position="610"/>
        <end position="727"/>
    </location>
</feature>
<dbReference type="InterPro" id="IPR000859">
    <property type="entry name" value="CUB_dom"/>
</dbReference>
<reference evidence="6" key="1">
    <citation type="submission" date="2014-01" db="EMBL/GenBank/DDBJ databases">
        <title>The Genome Sequence of Anopheles farauti FAR1 (V2).</title>
        <authorList>
            <consortium name="The Broad Institute Genomics Platform"/>
            <person name="Neafsey D.E."/>
            <person name="Besansky N."/>
            <person name="Howell P."/>
            <person name="Walton C."/>
            <person name="Young S.K."/>
            <person name="Zeng Q."/>
            <person name="Gargeya S."/>
            <person name="Fitzgerald M."/>
            <person name="Haas B."/>
            <person name="Abouelleil A."/>
            <person name="Allen A.W."/>
            <person name="Alvarado L."/>
            <person name="Arachchi H.M."/>
            <person name="Berlin A.M."/>
            <person name="Chapman S.B."/>
            <person name="Gainer-Dewar J."/>
            <person name="Goldberg J."/>
            <person name="Griggs A."/>
            <person name="Gujja S."/>
            <person name="Hansen M."/>
            <person name="Howarth C."/>
            <person name="Imamovic A."/>
            <person name="Ireland A."/>
            <person name="Larimer J."/>
            <person name="McCowan C."/>
            <person name="Murphy C."/>
            <person name="Pearson M."/>
            <person name="Poon T.W."/>
            <person name="Priest M."/>
            <person name="Roberts A."/>
            <person name="Saif S."/>
            <person name="Shea T."/>
            <person name="Sisk P."/>
            <person name="Sykes S."/>
            <person name="Wortman J."/>
            <person name="Nusbaum C."/>
            <person name="Birren B."/>
        </authorList>
    </citation>
    <scope>NUCLEOTIDE SEQUENCE [LARGE SCALE GENOMIC DNA]</scope>
    <source>
        <strain evidence="6">FAR1</strain>
    </source>
</reference>
<dbReference type="FunFam" id="2.60.120.290:FF:000005">
    <property type="entry name" value="Procollagen C-endopeptidase enhancer 1"/>
    <property type="match status" value="1"/>
</dbReference>
<dbReference type="STRING" id="69004.A0A182QHW3"/>
<dbReference type="VEuPathDB" id="VectorBase:AFAF010490"/>
<evidence type="ECO:0000313" key="6">
    <source>
        <dbReference type="Proteomes" id="UP000075886"/>
    </source>
</evidence>
<keyword evidence="6" id="KW-1185">Reference proteome</keyword>
<feature type="domain" description="CUB" evidence="4">
    <location>
        <begin position="487"/>
        <end position="608"/>
    </location>
</feature>
<dbReference type="Gene3D" id="2.60.120.290">
    <property type="entry name" value="Spermadhesin, CUB domain"/>
    <property type="match status" value="9"/>
</dbReference>
<feature type="domain" description="CUB" evidence="4">
    <location>
        <begin position="853"/>
        <end position="1003"/>
    </location>
</feature>
<dbReference type="FunFam" id="2.60.120.290:FF:000060">
    <property type="entry name" value="Cubilin homolog"/>
    <property type="match status" value="1"/>
</dbReference>
<reference evidence="5" key="2">
    <citation type="submission" date="2020-05" db="UniProtKB">
        <authorList>
            <consortium name="EnsemblMetazoa"/>
        </authorList>
    </citation>
    <scope>IDENTIFICATION</scope>
    <source>
        <strain evidence="5">FAR1</strain>
    </source>
</reference>
<evidence type="ECO:0000256" key="2">
    <source>
        <dbReference type="ARBA" id="ARBA00023157"/>
    </source>
</evidence>
<evidence type="ECO:0000259" key="4">
    <source>
        <dbReference type="PROSITE" id="PS01180"/>
    </source>
</evidence>
<name>A0A182QHW3_9DIPT</name>
<dbReference type="InterPro" id="IPR035914">
    <property type="entry name" value="Sperma_CUB_dom_sf"/>
</dbReference>
<feature type="disulfide bond" evidence="3">
    <location>
        <begin position="610"/>
        <end position="637"/>
    </location>
</feature>
<evidence type="ECO:0000313" key="5">
    <source>
        <dbReference type="EnsemblMetazoa" id="AFAF010490-PA"/>
    </source>
</evidence>
<keyword evidence="2 3" id="KW-1015">Disulfide bond</keyword>
<feature type="domain" description="CUB" evidence="4">
    <location>
        <begin position="254"/>
        <end position="368"/>
    </location>
</feature>
<dbReference type="FunFam" id="2.60.120.290:FF:000091">
    <property type="entry name" value="Cubilin homolog"/>
    <property type="match status" value="1"/>
</dbReference>
<dbReference type="AlphaFoldDB" id="A0A182QHW3"/>
<dbReference type="EMBL" id="AXCN02002330">
    <property type="status" value="NOT_ANNOTATED_CDS"/>
    <property type="molecule type" value="Genomic_DNA"/>
</dbReference>
<evidence type="ECO:0000256" key="3">
    <source>
        <dbReference type="PROSITE-ProRule" id="PRU00059"/>
    </source>
</evidence>